<reference evidence="1 2" key="1">
    <citation type="submission" date="2023-07" db="EMBL/GenBank/DDBJ databases">
        <title>Sorghum-associated microbial communities from plants grown in Nebraska, USA.</title>
        <authorList>
            <person name="Schachtman D."/>
        </authorList>
    </citation>
    <scope>NUCLEOTIDE SEQUENCE [LARGE SCALE GENOMIC DNA]</scope>
    <source>
        <strain evidence="1 2">BE190</strain>
    </source>
</reference>
<proteinExistence type="predicted"/>
<dbReference type="Proteomes" id="UP001253595">
    <property type="component" value="Unassembled WGS sequence"/>
</dbReference>
<name>A0ABU1V4J9_9GAMM</name>
<dbReference type="RefSeq" id="WP_310076390.1">
    <property type="nucleotide sequence ID" value="NZ_JAVDVX010000018.1"/>
</dbReference>
<gene>
    <name evidence="1" type="ORF">J2X05_004304</name>
</gene>
<dbReference type="EMBL" id="JAVDVX010000018">
    <property type="protein sequence ID" value="MDR7092258.1"/>
    <property type="molecule type" value="Genomic_DNA"/>
</dbReference>
<keyword evidence="2" id="KW-1185">Reference proteome</keyword>
<sequence length="141" mass="16296">MKFEIGEPEHGWVRIKLSHNGLELEFNSSDVPNNPIAELILAIESVLNGADSSVWWHLEPEGYYFKFTKVGSELVFEVMYSVSSLESQAKSILLVRGSCYELLMPFWRALRKFETFNYKEQNWPMVNFSSLAKIELKLKNG</sequence>
<evidence type="ECO:0000313" key="2">
    <source>
        <dbReference type="Proteomes" id="UP001253595"/>
    </source>
</evidence>
<accession>A0ABU1V4J9</accession>
<organism evidence="1 2">
    <name type="scientific">Cellvibrio fibrivorans</name>
    <dbReference type="NCBI Taxonomy" id="126350"/>
    <lineage>
        <taxon>Bacteria</taxon>
        <taxon>Pseudomonadati</taxon>
        <taxon>Pseudomonadota</taxon>
        <taxon>Gammaproteobacteria</taxon>
        <taxon>Cellvibrionales</taxon>
        <taxon>Cellvibrionaceae</taxon>
        <taxon>Cellvibrio</taxon>
    </lineage>
</organism>
<evidence type="ECO:0000313" key="1">
    <source>
        <dbReference type="EMBL" id="MDR7092258.1"/>
    </source>
</evidence>
<comment type="caution">
    <text evidence="1">The sequence shown here is derived from an EMBL/GenBank/DDBJ whole genome shotgun (WGS) entry which is preliminary data.</text>
</comment>
<protein>
    <submittedName>
        <fullName evidence="1">Uncharacterized protein</fullName>
    </submittedName>
</protein>